<gene>
    <name evidence="1" type="ORF">AA309_07715</name>
</gene>
<evidence type="ECO:0000313" key="2">
    <source>
        <dbReference type="Proteomes" id="UP000035489"/>
    </source>
</evidence>
<name>A0A0H1RLN2_9HYPH</name>
<sequence>MQLFRHIGACICPCFQYVQANIPQPRKKCPTDAQVRRISWDFVGSARLGADRCLLNTASQLATSNCRKQRRKALFYCLIAVRRPVANLLRP</sequence>
<dbReference type="STRING" id="1225564.AA309_07715"/>
<accession>A0A0H1RLN2</accession>
<dbReference type="EMBL" id="LCYG01000019">
    <property type="protein sequence ID" value="KLK93547.1"/>
    <property type="molecule type" value="Genomic_DNA"/>
</dbReference>
<keyword evidence="2" id="KW-1185">Reference proteome</keyword>
<evidence type="ECO:0000313" key="1">
    <source>
        <dbReference type="EMBL" id="KLK93547.1"/>
    </source>
</evidence>
<dbReference type="Proteomes" id="UP000035489">
    <property type="component" value="Unassembled WGS sequence"/>
</dbReference>
<organism evidence="1 2">
    <name type="scientific">Microvirga vignae</name>
    <dbReference type="NCBI Taxonomy" id="1225564"/>
    <lineage>
        <taxon>Bacteria</taxon>
        <taxon>Pseudomonadati</taxon>
        <taxon>Pseudomonadota</taxon>
        <taxon>Alphaproteobacteria</taxon>
        <taxon>Hyphomicrobiales</taxon>
        <taxon>Methylobacteriaceae</taxon>
        <taxon>Microvirga</taxon>
    </lineage>
</organism>
<dbReference type="AlphaFoldDB" id="A0A0H1RLN2"/>
<protein>
    <submittedName>
        <fullName evidence="1">Uncharacterized protein</fullName>
    </submittedName>
</protein>
<reference evidence="1 2" key="1">
    <citation type="submission" date="2015-05" db="EMBL/GenBank/DDBJ databases">
        <title>Draft genome sequence of Microvirga vignae strain BR3299, a novel nitrogen fixing bacteria isolated from Brazil semi-aired region.</title>
        <authorList>
            <person name="Zilli J.E."/>
            <person name="Passos S.R."/>
            <person name="Leite J."/>
            <person name="Baldani J.I."/>
            <person name="Xavier G.R."/>
            <person name="Rumjaneck N.G."/>
            <person name="Simoes-Araujo J.L."/>
        </authorList>
    </citation>
    <scope>NUCLEOTIDE SEQUENCE [LARGE SCALE GENOMIC DNA]</scope>
    <source>
        <strain evidence="1 2">BR3299</strain>
    </source>
</reference>
<dbReference type="PATRIC" id="fig|1225564.3.peg.2075"/>
<proteinExistence type="predicted"/>
<comment type="caution">
    <text evidence="1">The sequence shown here is derived from an EMBL/GenBank/DDBJ whole genome shotgun (WGS) entry which is preliminary data.</text>
</comment>